<gene>
    <name evidence="17" type="ORF">FTUN_0295</name>
</gene>
<dbReference type="GO" id="GO:0000287">
    <property type="term" value="F:magnesium ion binding"/>
    <property type="evidence" value="ECO:0007669"/>
    <property type="project" value="UniProtKB-UniRule"/>
</dbReference>
<comment type="similarity">
    <text evidence="3 14">Belongs to the pyruvate kinase family.</text>
</comment>
<dbReference type="InterPro" id="IPR040442">
    <property type="entry name" value="Pyrv_kinase-like_dom_sf"/>
</dbReference>
<dbReference type="SUPFAM" id="SSF51621">
    <property type="entry name" value="Phosphoenolpyruvate/pyruvate domain"/>
    <property type="match status" value="1"/>
</dbReference>
<dbReference type="PANTHER" id="PTHR11817">
    <property type="entry name" value="PYRUVATE KINASE"/>
    <property type="match status" value="1"/>
</dbReference>
<dbReference type="RefSeq" id="WP_171469125.1">
    <property type="nucleotide sequence ID" value="NZ_CP053452.2"/>
</dbReference>
<feature type="domain" description="Pyruvate kinase barrel" evidence="15">
    <location>
        <begin position="3"/>
        <end position="321"/>
    </location>
</feature>
<dbReference type="SUPFAM" id="SSF50800">
    <property type="entry name" value="PK beta-barrel domain-like"/>
    <property type="match status" value="1"/>
</dbReference>
<evidence type="ECO:0000256" key="12">
    <source>
        <dbReference type="ARBA" id="ARBA00023317"/>
    </source>
</evidence>
<keyword evidence="10 14" id="KW-0460">Magnesium</keyword>
<evidence type="ECO:0000256" key="3">
    <source>
        <dbReference type="ARBA" id="ARBA00008663"/>
    </source>
</evidence>
<dbReference type="InterPro" id="IPR015806">
    <property type="entry name" value="Pyrv_Knase_insert_dom_sf"/>
</dbReference>
<dbReference type="GO" id="GO:0016301">
    <property type="term" value="F:kinase activity"/>
    <property type="evidence" value="ECO:0007669"/>
    <property type="project" value="UniProtKB-KW"/>
</dbReference>
<dbReference type="GO" id="GO:0005524">
    <property type="term" value="F:ATP binding"/>
    <property type="evidence" value="ECO:0007669"/>
    <property type="project" value="UniProtKB-KW"/>
</dbReference>
<comment type="pathway">
    <text evidence="2 14">Carbohydrate degradation; glycolysis; pyruvate from D-glyceraldehyde 3-phosphate: step 5/5.</text>
</comment>
<dbReference type="Gene3D" id="2.40.33.10">
    <property type="entry name" value="PK beta-barrel domain-like"/>
    <property type="match status" value="1"/>
</dbReference>
<dbReference type="EC" id="2.7.1.40" evidence="4 13"/>
<keyword evidence="18" id="KW-1185">Reference proteome</keyword>
<accession>A0A6M5YFN5</accession>
<keyword evidence="5 14" id="KW-0808">Transferase</keyword>
<dbReference type="InterPro" id="IPR011037">
    <property type="entry name" value="Pyrv_Knase-like_insert_dom_sf"/>
</dbReference>
<evidence type="ECO:0000256" key="5">
    <source>
        <dbReference type="ARBA" id="ARBA00022679"/>
    </source>
</evidence>
<dbReference type="UniPathway" id="UPA00109">
    <property type="reaction ID" value="UER00188"/>
</dbReference>
<dbReference type="KEGG" id="ftj:FTUN_0295"/>
<keyword evidence="8 14" id="KW-0418">Kinase</keyword>
<evidence type="ECO:0000256" key="7">
    <source>
        <dbReference type="ARBA" id="ARBA00022741"/>
    </source>
</evidence>
<evidence type="ECO:0000256" key="8">
    <source>
        <dbReference type="ARBA" id="ARBA00022777"/>
    </source>
</evidence>
<dbReference type="Gene3D" id="3.40.1380.20">
    <property type="entry name" value="Pyruvate kinase, C-terminal domain"/>
    <property type="match status" value="1"/>
</dbReference>
<dbReference type="InterPro" id="IPR015813">
    <property type="entry name" value="Pyrv/PenolPyrv_kinase-like_dom"/>
</dbReference>
<evidence type="ECO:0000256" key="10">
    <source>
        <dbReference type="ARBA" id="ARBA00022842"/>
    </source>
</evidence>
<keyword evidence="6" id="KW-0479">Metal-binding</keyword>
<reference evidence="18" key="1">
    <citation type="submission" date="2020-05" db="EMBL/GenBank/DDBJ databases">
        <title>Frigoriglobus tundricola gen. nov., sp. nov., a psychrotolerant cellulolytic planctomycete of the family Gemmataceae with two divergent copies of 16S rRNA gene.</title>
        <authorList>
            <person name="Kulichevskaya I.S."/>
            <person name="Ivanova A.A."/>
            <person name="Naumoff D.G."/>
            <person name="Beletsky A.V."/>
            <person name="Rijpstra W.I.C."/>
            <person name="Sinninghe Damste J.S."/>
            <person name="Mardanov A.V."/>
            <person name="Ravin N.V."/>
            <person name="Dedysh S.N."/>
        </authorList>
    </citation>
    <scope>NUCLEOTIDE SEQUENCE [LARGE SCALE GENOMIC DNA]</scope>
    <source>
        <strain evidence="18">PL17</strain>
    </source>
</reference>
<sequence length="477" mass="50366">MSRRTKIVATLGPATDSPEVMDAVLRAGVDVARVNFSHGTAEEHIARVERFRDSARRVGKYAAVMADLPGPKMRVRMPALRFLNYGDPVVFSLSAAPVEPGDLVLTEPELLADVRPGQRMLLDDGRLQLEAGETQKGRLFSKVLVGGTLHPNKGLNLPDTPLSIAALTERDRAAITVAARAEVDWVAVSFVRTAEAADEVRAACAACGLNVPVLAKIERPEAVGRAAAIVAAFDAIMVARGDLGVELPLERVPSVQKMLIAEARAAGKPVITATDMLDSMRNNPRPTRAEASDVANAIYDGTDAVMLSGETAVGAYPVDAVTCMSRIAEETEAHIHLTRTAPPHAPVNEDSDGPITLAACSLADEVNATAIVTPTLSGRTAKLAARYRPWARVIAVAPTDAVLQRLALVWGITPVRMTPVDTGGDRMATAVLDAFTAGTIRVGERVVVLAGHPIAGGPRFPTVRVVRVGEGGVSTEP</sequence>
<comment type="cofactor">
    <cofactor evidence="1">
        <name>K(+)</name>
        <dbReference type="ChEBI" id="CHEBI:29103"/>
    </cofactor>
</comment>
<evidence type="ECO:0000256" key="9">
    <source>
        <dbReference type="ARBA" id="ARBA00022840"/>
    </source>
</evidence>
<evidence type="ECO:0000256" key="1">
    <source>
        <dbReference type="ARBA" id="ARBA00001958"/>
    </source>
</evidence>
<keyword evidence="12 17" id="KW-0670">Pyruvate</keyword>
<dbReference type="NCBIfam" id="TIGR01064">
    <property type="entry name" value="pyruv_kin"/>
    <property type="match status" value="1"/>
</dbReference>
<dbReference type="Gene3D" id="3.20.20.60">
    <property type="entry name" value="Phosphoenolpyruvate-binding domains"/>
    <property type="match status" value="1"/>
</dbReference>
<keyword evidence="11 14" id="KW-0324">Glycolysis</keyword>
<dbReference type="InterPro" id="IPR015795">
    <property type="entry name" value="Pyrv_Knase_C"/>
</dbReference>
<evidence type="ECO:0000256" key="11">
    <source>
        <dbReference type="ARBA" id="ARBA00023152"/>
    </source>
</evidence>
<dbReference type="EMBL" id="CP053452">
    <property type="protein sequence ID" value="QJW92798.1"/>
    <property type="molecule type" value="Genomic_DNA"/>
</dbReference>
<dbReference type="PRINTS" id="PR01050">
    <property type="entry name" value="PYRUVTKNASE"/>
</dbReference>
<dbReference type="Pfam" id="PF02887">
    <property type="entry name" value="PK_C"/>
    <property type="match status" value="1"/>
</dbReference>
<evidence type="ECO:0000256" key="6">
    <source>
        <dbReference type="ARBA" id="ARBA00022723"/>
    </source>
</evidence>
<evidence type="ECO:0000256" key="13">
    <source>
        <dbReference type="NCBIfam" id="TIGR01064"/>
    </source>
</evidence>
<dbReference type="Pfam" id="PF00224">
    <property type="entry name" value="PK"/>
    <property type="match status" value="1"/>
</dbReference>
<dbReference type="InterPro" id="IPR036918">
    <property type="entry name" value="Pyrv_Knase_C_sf"/>
</dbReference>
<dbReference type="GO" id="GO:0030955">
    <property type="term" value="F:potassium ion binding"/>
    <property type="evidence" value="ECO:0007669"/>
    <property type="project" value="UniProtKB-UniRule"/>
</dbReference>
<protein>
    <recommendedName>
        <fullName evidence="4 13">Pyruvate kinase</fullName>
        <ecNumber evidence="4 13">2.7.1.40</ecNumber>
    </recommendedName>
</protein>
<dbReference type="AlphaFoldDB" id="A0A6M5YFN5"/>
<evidence type="ECO:0000256" key="14">
    <source>
        <dbReference type="RuleBase" id="RU000504"/>
    </source>
</evidence>
<evidence type="ECO:0000259" key="15">
    <source>
        <dbReference type="Pfam" id="PF00224"/>
    </source>
</evidence>
<dbReference type="PROSITE" id="PS00110">
    <property type="entry name" value="PYRUVATE_KINASE"/>
    <property type="match status" value="1"/>
</dbReference>
<name>A0A6M5YFN5_9BACT</name>
<feature type="domain" description="Pyruvate kinase C-terminal" evidence="16">
    <location>
        <begin position="355"/>
        <end position="455"/>
    </location>
</feature>
<keyword evidence="9" id="KW-0067">ATP-binding</keyword>
<dbReference type="InterPro" id="IPR001697">
    <property type="entry name" value="Pyr_Knase"/>
</dbReference>
<evidence type="ECO:0000256" key="4">
    <source>
        <dbReference type="ARBA" id="ARBA00012142"/>
    </source>
</evidence>
<evidence type="ECO:0000313" key="17">
    <source>
        <dbReference type="EMBL" id="QJW92798.1"/>
    </source>
</evidence>
<organism evidence="17 18">
    <name type="scientific">Frigoriglobus tundricola</name>
    <dbReference type="NCBI Taxonomy" id="2774151"/>
    <lineage>
        <taxon>Bacteria</taxon>
        <taxon>Pseudomonadati</taxon>
        <taxon>Planctomycetota</taxon>
        <taxon>Planctomycetia</taxon>
        <taxon>Gemmatales</taxon>
        <taxon>Gemmataceae</taxon>
        <taxon>Frigoriglobus</taxon>
    </lineage>
</organism>
<keyword evidence="7" id="KW-0547">Nucleotide-binding</keyword>
<dbReference type="Proteomes" id="UP000503447">
    <property type="component" value="Chromosome"/>
</dbReference>
<dbReference type="InterPro" id="IPR018209">
    <property type="entry name" value="Pyrv_Knase_AS"/>
</dbReference>
<evidence type="ECO:0000256" key="2">
    <source>
        <dbReference type="ARBA" id="ARBA00004997"/>
    </source>
</evidence>
<dbReference type="NCBIfam" id="NF004491">
    <property type="entry name" value="PRK05826.1"/>
    <property type="match status" value="1"/>
</dbReference>
<dbReference type="SUPFAM" id="SSF52935">
    <property type="entry name" value="PK C-terminal domain-like"/>
    <property type="match status" value="1"/>
</dbReference>
<proteinExistence type="inferred from homology"/>
<evidence type="ECO:0000259" key="16">
    <source>
        <dbReference type="Pfam" id="PF02887"/>
    </source>
</evidence>
<dbReference type="InterPro" id="IPR015793">
    <property type="entry name" value="Pyrv_Knase_brl"/>
</dbReference>
<comment type="catalytic activity">
    <reaction evidence="14">
        <text>pyruvate + ATP = phosphoenolpyruvate + ADP + H(+)</text>
        <dbReference type="Rhea" id="RHEA:18157"/>
        <dbReference type="ChEBI" id="CHEBI:15361"/>
        <dbReference type="ChEBI" id="CHEBI:15378"/>
        <dbReference type="ChEBI" id="CHEBI:30616"/>
        <dbReference type="ChEBI" id="CHEBI:58702"/>
        <dbReference type="ChEBI" id="CHEBI:456216"/>
        <dbReference type="EC" id="2.7.1.40"/>
    </reaction>
</comment>
<evidence type="ECO:0000313" key="18">
    <source>
        <dbReference type="Proteomes" id="UP000503447"/>
    </source>
</evidence>
<dbReference type="NCBIfam" id="NF004978">
    <property type="entry name" value="PRK06354.1"/>
    <property type="match status" value="1"/>
</dbReference>
<dbReference type="GO" id="GO:0004743">
    <property type="term" value="F:pyruvate kinase activity"/>
    <property type="evidence" value="ECO:0007669"/>
    <property type="project" value="UniProtKB-UniRule"/>
</dbReference>